<gene>
    <name evidence="10" type="ORF">SAMN05421636_11512</name>
</gene>
<evidence type="ECO:0000256" key="3">
    <source>
        <dbReference type="ARBA" id="ARBA00022723"/>
    </source>
</evidence>
<dbReference type="GO" id="GO:0006518">
    <property type="term" value="P:peptide metabolic process"/>
    <property type="evidence" value="ECO:0007669"/>
    <property type="project" value="InterPro"/>
</dbReference>
<dbReference type="STRING" id="641691.SAMN05421636_11512"/>
<keyword evidence="6" id="KW-1015">Disulfide bond</keyword>
<evidence type="ECO:0000256" key="6">
    <source>
        <dbReference type="ARBA" id="ARBA00023157"/>
    </source>
</evidence>
<dbReference type="Pfam" id="PF01436">
    <property type="entry name" value="NHL"/>
    <property type="match status" value="3"/>
</dbReference>
<name>A0A1G7IXQ4_9FLAO</name>
<evidence type="ECO:0000256" key="7">
    <source>
        <dbReference type="ARBA" id="ARBA00023180"/>
    </source>
</evidence>
<dbReference type="InterPro" id="IPR011042">
    <property type="entry name" value="6-blade_b-propeller_TolB-like"/>
</dbReference>
<evidence type="ECO:0000256" key="5">
    <source>
        <dbReference type="ARBA" id="ARBA00022737"/>
    </source>
</evidence>
<dbReference type="RefSeq" id="WP_175455383.1">
    <property type="nucleotide sequence ID" value="NZ_FNAO01000015.1"/>
</dbReference>
<evidence type="ECO:0000313" key="11">
    <source>
        <dbReference type="Proteomes" id="UP000199109"/>
    </source>
</evidence>
<keyword evidence="4" id="KW-0732">Signal</keyword>
<keyword evidence="5" id="KW-0677">Repeat</keyword>
<evidence type="ECO:0000256" key="9">
    <source>
        <dbReference type="PROSITE-ProRule" id="PRU00504"/>
    </source>
</evidence>
<keyword evidence="3" id="KW-0479">Metal-binding</keyword>
<dbReference type="GO" id="GO:0005576">
    <property type="term" value="C:extracellular region"/>
    <property type="evidence" value="ECO:0007669"/>
    <property type="project" value="TreeGrafter"/>
</dbReference>
<dbReference type="InterPro" id="IPR000720">
    <property type="entry name" value="PHM/PAL"/>
</dbReference>
<dbReference type="GO" id="GO:0046872">
    <property type="term" value="F:metal ion binding"/>
    <property type="evidence" value="ECO:0007669"/>
    <property type="project" value="UniProtKB-KW"/>
</dbReference>
<dbReference type="InterPro" id="IPR001258">
    <property type="entry name" value="NHL_repeat"/>
</dbReference>
<dbReference type="PANTHER" id="PTHR10680">
    <property type="entry name" value="PEPTIDYL-GLYCINE ALPHA-AMIDATING MONOOXYGENASE"/>
    <property type="match status" value="1"/>
</dbReference>
<dbReference type="AlphaFoldDB" id="A0A1G7IXQ4"/>
<evidence type="ECO:0000256" key="8">
    <source>
        <dbReference type="ARBA" id="ARBA00023239"/>
    </source>
</evidence>
<dbReference type="EMBL" id="FNAO01000015">
    <property type="protein sequence ID" value="SDF17461.1"/>
    <property type="molecule type" value="Genomic_DNA"/>
</dbReference>
<dbReference type="GO" id="GO:0016020">
    <property type="term" value="C:membrane"/>
    <property type="evidence" value="ECO:0007669"/>
    <property type="project" value="InterPro"/>
</dbReference>
<dbReference type="CDD" id="cd14958">
    <property type="entry name" value="NHL_PAL_like"/>
    <property type="match status" value="1"/>
</dbReference>
<keyword evidence="7" id="KW-0325">Glycoprotein</keyword>
<feature type="repeat" description="NHL" evidence="9">
    <location>
        <begin position="95"/>
        <end position="136"/>
    </location>
</feature>
<organism evidence="10 11">
    <name type="scientific">Pricia antarctica</name>
    <dbReference type="NCBI Taxonomy" id="641691"/>
    <lineage>
        <taxon>Bacteria</taxon>
        <taxon>Pseudomonadati</taxon>
        <taxon>Bacteroidota</taxon>
        <taxon>Flavobacteriia</taxon>
        <taxon>Flavobacteriales</taxon>
        <taxon>Flavobacteriaceae</taxon>
        <taxon>Pricia</taxon>
    </lineage>
</organism>
<protein>
    <recommendedName>
        <fullName evidence="2">peptidylamidoglycolate lyase</fullName>
        <ecNumber evidence="2">4.3.2.5</ecNumber>
    </recommendedName>
</protein>
<dbReference type="PROSITE" id="PS51125">
    <property type="entry name" value="NHL"/>
    <property type="match status" value="3"/>
</dbReference>
<keyword evidence="8 10" id="KW-0456">Lyase</keyword>
<evidence type="ECO:0000256" key="2">
    <source>
        <dbReference type="ARBA" id="ARBA00012343"/>
    </source>
</evidence>
<sequence length="337" mass="37287">MIFDLKRILPIYCLMVLNLFYGQENTQKSGNKDSYRLVEDWPRSRSDSVMGQPSGLGVDSHGDLIVFHRAGAASGADPSILIPRNTIVKLEAKTGKVLDAWGADLFSWPHGLNVDRDDNIWVTDVGLHQVFKFAANGKLLMKLGVAGEPGSDSLHFNKPTDVAVAEDGSFYVSDGYGNSRIVKFSPSGKFLFQWGESGNGNGQFHIPHSIDIDGDGNVIVADRENARIQKFDARGNFLMEWKNGSGAAVYGVKAVPSQNTLFAVDYLVKNDTLILGSNIIRFGPDFNVRKQFGRIGSYVGPICRYHDIELDGKQNIYVADLLYNRVQKFQLVKSNLH</sequence>
<keyword evidence="11" id="KW-1185">Reference proteome</keyword>
<reference evidence="10 11" key="1">
    <citation type="submission" date="2016-10" db="EMBL/GenBank/DDBJ databases">
        <authorList>
            <person name="de Groot N.N."/>
        </authorList>
    </citation>
    <scope>NUCLEOTIDE SEQUENCE [LARGE SCALE GENOMIC DNA]</scope>
    <source>
        <strain evidence="10 11">DSM 23421</strain>
    </source>
</reference>
<dbReference type="PANTHER" id="PTHR10680:SF14">
    <property type="entry name" value="PEPTIDYL-GLYCINE ALPHA-AMIDATING MONOOXYGENASE"/>
    <property type="match status" value="1"/>
</dbReference>
<feature type="repeat" description="NHL" evidence="9">
    <location>
        <begin position="143"/>
        <end position="187"/>
    </location>
</feature>
<dbReference type="PRINTS" id="PR00790">
    <property type="entry name" value="PAMONOXGNASE"/>
</dbReference>
<proteinExistence type="predicted"/>
<feature type="repeat" description="NHL" evidence="9">
    <location>
        <begin position="191"/>
        <end position="234"/>
    </location>
</feature>
<comment type="cofactor">
    <cofactor evidence="1">
        <name>Zn(2+)</name>
        <dbReference type="ChEBI" id="CHEBI:29105"/>
    </cofactor>
</comment>
<accession>A0A1G7IXQ4</accession>
<evidence type="ECO:0000256" key="1">
    <source>
        <dbReference type="ARBA" id="ARBA00001947"/>
    </source>
</evidence>
<dbReference type="SUPFAM" id="SSF101898">
    <property type="entry name" value="NHL repeat"/>
    <property type="match status" value="1"/>
</dbReference>
<dbReference type="Gene3D" id="2.120.10.30">
    <property type="entry name" value="TolB, C-terminal domain"/>
    <property type="match status" value="1"/>
</dbReference>
<dbReference type="EC" id="4.3.2.5" evidence="2"/>
<dbReference type="Proteomes" id="UP000199109">
    <property type="component" value="Unassembled WGS sequence"/>
</dbReference>
<dbReference type="GO" id="GO:0004598">
    <property type="term" value="F:peptidylamidoglycolate lyase activity"/>
    <property type="evidence" value="ECO:0007669"/>
    <property type="project" value="UniProtKB-EC"/>
</dbReference>
<evidence type="ECO:0000256" key="4">
    <source>
        <dbReference type="ARBA" id="ARBA00022729"/>
    </source>
</evidence>
<evidence type="ECO:0000313" key="10">
    <source>
        <dbReference type="EMBL" id="SDF17461.1"/>
    </source>
</evidence>